<dbReference type="HAMAP" id="MF_00057">
    <property type="entry name" value="KdsB"/>
    <property type="match status" value="1"/>
</dbReference>
<comment type="function">
    <text evidence="4">Activates KDO (a required 8-carbon sugar) for incorporation into bacterial lipopolysaccharide in Gram-negative bacteria.</text>
</comment>
<keyword evidence="3 4" id="KW-0448">Lipopolysaccharide biosynthesis</keyword>
<evidence type="ECO:0000313" key="6">
    <source>
        <dbReference type="Proteomes" id="UP001595617"/>
    </source>
</evidence>
<comment type="subcellular location">
    <subcellularLocation>
        <location evidence="4">Cytoplasm</location>
    </subcellularLocation>
</comment>
<keyword evidence="1 4" id="KW-0808">Transferase</keyword>
<dbReference type="Pfam" id="PF02348">
    <property type="entry name" value="CTP_transf_3"/>
    <property type="match status" value="1"/>
</dbReference>
<dbReference type="CDD" id="cd02517">
    <property type="entry name" value="CMP-KDO-Synthetase"/>
    <property type="match status" value="1"/>
</dbReference>
<comment type="similarity">
    <text evidence="4">Belongs to the KdsB family.</text>
</comment>
<dbReference type="Proteomes" id="UP001595617">
    <property type="component" value="Unassembled WGS sequence"/>
</dbReference>
<evidence type="ECO:0000256" key="1">
    <source>
        <dbReference type="ARBA" id="ARBA00022679"/>
    </source>
</evidence>
<protein>
    <recommendedName>
        <fullName evidence="4">3-deoxy-manno-octulosonate cytidylyltransferase</fullName>
        <ecNumber evidence="4">2.7.7.38</ecNumber>
    </recommendedName>
    <alternativeName>
        <fullName evidence="4">CMP-2-keto-3-deoxyoctulosonic acid synthase</fullName>
        <shortName evidence="4">CKS</shortName>
        <shortName evidence="4">CMP-KDO synthase</shortName>
    </alternativeName>
</protein>
<evidence type="ECO:0000256" key="3">
    <source>
        <dbReference type="ARBA" id="ARBA00022985"/>
    </source>
</evidence>
<evidence type="ECO:0000256" key="2">
    <source>
        <dbReference type="ARBA" id="ARBA00022695"/>
    </source>
</evidence>
<dbReference type="InterPro" id="IPR004528">
    <property type="entry name" value="KdsB"/>
</dbReference>
<dbReference type="InterPro" id="IPR029044">
    <property type="entry name" value="Nucleotide-diphossugar_trans"/>
</dbReference>
<organism evidence="5 6">
    <name type="scientific">Saccharospirillum mangrovi</name>
    <dbReference type="NCBI Taxonomy" id="2161747"/>
    <lineage>
        <taxon>Bacteria</taxon>
        <taxon>Pseudomonadati</taxon>
        <taxon>Pseudomonadota</taxon>
        <taxon>Gammaproteobacteria</taxon>
        <taxon>Oceanospirillales</taxon>
        <taxon>Saccharospirillaceae</taxon>
        <taxon>Saccharospirillum</taxon>
    </lineage>
</organism>
<dbReference type="Gene3D" id="3.90.550.10">
    <property type="entry name" value="Spore Coat Polysaccharide Biosynthesis Protein SpsA, Chain A"/>
    <property type="match status" value="1"/>
</dbReference>
<sequence>MTTTSFRVVIPARYQSTRLPGKPLADILGKPMVQWVYEAALRSAASSVVIATDEQKIVDAVRAFGGAVTMTSPDHVSGTDRLAEVAQREGWSADDVIVNVQGDEPAIDPELIDQVGALLARHPVAGVATLCTPIHHETEMLDPNAVKVVYGDDALAMYFSRAAIPWNRDGSAVDPLGHRHLGIYGYRVAALQQFTTWPVGRLEAIEKLEQLRFMEQGVRIAIEPAKTVPFPGVDTPADLHRITELLRNRVREGGR</sequence>
<dbReference type="PANTHER" id="PTHR42866:SF2">
    <property type="entry name" value="3-DEOXY-MANNO-OCTULOSONATE CYTIDYLYLTRANSFERASE, MITOCHONDRIAL"/>
    <property type="match status" value="1"/>
</dbReference>
<keyword evidence="2 4" id="KW-0548">Nucleotidyltransferase</keyword>
<dbReference type="EMBL" id="JBHRYR010000003">
    <property type="protein sequence ID" value="MFC3852971.1"/>
    <property type="molecule type" value="Genomic_DNA"/>
</dbReference>
<comment type="caution">
    <text evidence="5">The sequence shown here is derived from an EMBL/GenBank/DDBJ whole genome shotgun (WGS) entry which is preliminary data.</text>
</comment>
<proteinExistence type="inferred from homology"/>
<name>A0ABV7ZXN3_9GAMM</name>
<dbReference type="GO" id="GO:0008690">
    <property type="term" value="F:3-deoxy-manno-octulosonate cytidylyltransferase activity"/>
    <property type="evidence" value="ECO:0007669"/>
    <property type="project" value="UniProtKB-EC"/>
</dbReference>
<reference evidence="6" key="1">
    <citation type="journal article" date="2019" name="Int. J. Syst. Evol. Microbiol.">
        <title>The Global Catalogue of Microorganisms (GCM) 10K type strain sequencing project: providing services to taxonomists for standard genome sequencing and annotation.</title>
        <authorList>
            <consortium name="The Broad Institute Genomics Platform"/>
            <consortium name="The Broad Institute Genome Sequencing Center for Infectious Disease"/>
            <person name="Wu L."/>
            <person name="Ma J."/>
        </authorList>
    </citation>
    <scope>NUCLEOTIDE SEQUENCE [LARGE SCALE GENOMIC DNA]</scope>
    <source>
        <strain evidence="6">IBRC 10765</strain>
    </source>
</reference>
<gene>
    <name evidence="4 5" type="primary">kdsB</name>
    <name evidence="5" type="ORF">ACFOOG_09040</name>
</gene>
<evidence type="ECO:0000256" key="4">
    <source>
        <dbReference type="HAMAP-Rule" id="MF_00057"/>
    </source>
</evidence>
<dbReference type="InterPro" id="IPR003329">
    <property type="entry name" value="Cytidylyl_trans"/>
</dbReference>
<keyword evidence="4" id="KW-0963">Cytoplasm</keyword>
<dbReference type="SUPFAM" id="SSF53448">
    <property type="entry name" value="Nucleotide-diphospho-sugar transferases"/>
    <property type="match status" value="1"/>
</dbReference>
<dbReference type="PANTHER" id="PTHR42866">
    <property type="entry name" value="3-DEOXY-MANNO-OCTULOSONATE CYTIDYLYLTRANSFERASE"/>
    <property type="match status" value="1"/>
</dbReference>
<evidence type="ECO:0000313" key="5">
    <source>
        <dbReference type="EMBL" id="MFC3852971.1"/>
    </source>
</evidence>
<dbReference type="EC" id="2.7.7.38" evidence="4"/>
<comment type="pathway">
    <text evidence="4">Nucleotide-sugar biosynthesis; CMP-3-deoxy-D-manno-octulosonate biosynthesis; CMP-3-deoxy-D-manno-octulosonate from 3-deoxy-D-manno-octulosonate and CTP: step 1/1.</text>
</comment>
<dbReference type="NCBIfam" id="TIGR00466">
    <property type="entry name" value="kdsB"/>
    <property type="match status" value="1"/>
</dbReference>
<dbReference type="NCBIfam" id="NF003950">
    <property type="entry name" value="PRK05450.1-3"/>
    <property type="match status" value="1"/>
</dbReference>
<comment type="catalytic activity">
    <reaction evidence="4">
        <text>3-deoxy-alpha-D-manno-oct-2-ulosonate + CTP = CMP-3-deoxy-beta-D-manno-octulosonate + diphosphate</text>
        <dbReference type="Rhea" id="RHEA:23448"/>
        <dbReference type="ChEBI" id="CHEBI:33019"/>
        <dbReference type="ChEBI" id="CHEBI:37563"/>
        <dbReference type="ChEBI" id="CHEBI:85986"/>
        <dbReference type="ChEBI" id="CHEBI:85987"/>
        <dbReference type="EC" id="2.7.7.38"/>
    </reaction>
</comment>
<dbReference type="RefSeq" id="WP_380695679.1">
    <property type="nucleotide sequence ID" value="NZ_JBHRYR010000003.1"/>
</dbReference>
<dbReference type="NCBIfam" id="NF009905">
    <property type="entry name" value="PRK13368.1"/>
    <property type="match status" value="1"/>
</dbReference>
<dbReference type="NCBIfam" id="NF003952">
    <property type="entry name" value="PRK05450.1-5"/>
    <property type="match status" value="1"/>
</dbReference>
<keyword evidence="6" id="KW-1185">Reference proteome</keyword>
<accession>A0ABV7ZXN3</accession>